<evidence type="ECO:0000256" key="31">
    <source>
        <dbReference type="SAM" id="Phobius"/>
    </source>
</evidence>
<reference evidence="32" key="1">
    <citation type="submission" date="2025-08" db="UniProtKB">
        <authorList>
            <consortium name="Ensembl"/>
        </authorList>
    </citation>
    <scope>IDENTIFICATION</scope>
</reference>
<comment type="catalytic activity">
    <reaction evidence="24">
        <text>tauroallocholate(out) + 2 Na(+)(out) = tauroallocholate(in) + 2 Na(+)(in)</text>
        <dbReference type="Rhea" id="RHEA:51840"/>
        <dbReference type="ChEBI" id="CHEBI:29101"/>
        <dbReference type="ChEBI" id="CHEBI:191406"/>
    </reaction>
</comment>
<evidence type="ECO:0000256" key="13">
    <source>
        <dbReference type="ARBA" id="ARBA00023136"/>
    </source>
</evidence>
<evidence type="ECO:0000256" key="24">
    <source>
        <dbReference type="ARBA" id="ARBA00047311"/>
    </source>
</evidence>
<dbReference type="FunFam" id="1.20.1530.20:FF:000010">
    <property type="entry name" value="Solute carrier family 10 member 6"/>
    <property type="match status" value="1"/>
</dbReference>
<evidence type="ECO:0000256" key="8">
    <source>
        <dbReference type="ARBA" id="ARBA00022847"/>
    </source>
</evidence>
<dbReference type="Pfam" id="PF01758">
    <property type="entry name" value="SBF"/>
    <property type="match status" value="1"/>
</dbReference>
<evidence type="ECO:0000256" key="20">
    <source>
        <dbReference type="ARBA" id="ARBA00033223"/>
    </source>
</evidence>
<keyword evidence="7 31" id="KW-0812">Transmembrane</keyword>
<evidence type="ECO:0000256" key="6">
    <source>
        <dbReference type="ARBA" id="ARBA00022553"/>
    </source>
</evidence>
<comment type="function">
    <text evidence="23">Plays a critical role in the sodium-dependent reabsorption of bile acids from the lumen of the small intestine. Transports various bile acids, unconjugated or conjugated, such as cholate and taurocholate. Also responsible for bile acid transport in the renal proximal tubules, a salvage mechanism that helps conserve bile acids. Works collaboratively with the Na(+)-taurocholate cotransporting polypeptide (NTCP), the organic solute transporter (OST), and the bile salt export pump (BSEP), to ensure efficacious biological recycling of bile acids during enterohepatic circulation.</text>
</comment>
<feature type="transmembrane region" description="Helical" evidence="31">
    <location>
        <begin position="173"/>
        <end position="195"/>
    </location>
</feature>
<evidence type="ECO:0000256" key="10">
    <source>
        <dbReference type="ARBA" id="ARBA00023053"/>
    </source>
</evidence>
<keyword evidence="15" id="KW-0739">Sodium transport</keyword>
<evidence type="ECO:0000256" key="30">
    <source>
        <dbReference type="ARBA" id="ARBA00049276"/>
    </source>
</evidence>
<evidence type="ECO:0000256" key="21">
    <source>
        <dbReference type="ARBA" id="ARBA00034215"/>
    </source>
</evidence>
<comment type="catalytic activity">
    <reaction evidence="25">
        <text>tauroursodeoxycholate(out) + 2 Na(+)(out) = tauroursodeoxycholate(in) + 2 Na(+)(in)</text>
        <dbReference type="Rhea" id="RHEA:71927"/>
        <dbReference type="ChEBI" id="CHEBI:29101"/>
        <dbReference type="ChEBI" id="CHEBI:132028"/>
    </reaction>
</comment>
<evidence type="ECO:0000313" key="32">
    <source>
        <dbReference type="Ensembl" id="ENSEBUP00000018337.1"/>
    </source>
</evidence>
<gene>
    <name evidence="32" type="primary">SLC10A6</name>
</gene>
<evidence type="ECO:0000256" key="16">
    <source>
        <dbReference type="ARBA" id="ARBA00030792"/>
    </source>
</evidence>
<organism evidence="32 33">
    <name type="scientific">Eptatretus burgeri</name>
    <name type="common">Inshore hagfish</name>
    <dbReference type="NCBI Taxonomy" id="7764"/>
    <lineage>
        <taxon>Eukaryota</taxon>
        <taxon>Metazoa</taxon>
        <taxon>Chordata</taxon>
        <taxon>Craniata</taxon>
        <taxon>Vertebrata</taxon>
        <taxon>Cyclostomata</taxon>
        <taxon>Myxini</taxon>
        <taxon>Myxiniformes</taxon>
        <taxon>Myxinidae</taxon>
        <taxon>Eptatretinae</taxon>
        <taxon>Eptatretus</taxon>
    </lineage>
</organism>
<evidence type="ECO:0000256" key="9">
    <source>
        <dbReference type="ARBA" id="ARBA00022989"/>
    </source>
</evidence>
<evidence type="ECO:0000256" key="28">
    <source>
        <dbReference type="ARBA" id="ARBA00048327"/>
    </source>
</evidence>
<dbReference type="AlphaFoldDB" id="A0A8C4QNV0"/>
<reference evidence="32" key="2">
    <citation type="submission" date="2025-09" db="UniProtKB">
        <authorList>
            <consortium name="Ensembl"/>
        </authorList>
    </citation>
    <scope>IDENTIFICATION</scope>
</reference>
<dbReference type="InterPro" id="IPR038770">
    <property type="entry name" value="Na+/solute_symporter_sf"/>
</dbReference>
<feature type="transmembrane region" description="Helical" evidence="31">
    <location>
        <begin position="78"/>
        <end position="99"/>
    </location>
</feature>
<comment type="catalytic activity">
    <reaction evidence="22">
        <text>cholate(out) + 2 Na(+)(out) = cholate(in) + 2 Na(+)(in)</text>
        <dbReference type="Rhea" id="RHEA:71911"/>
        <dbReference type="ChEBI" id="CHEBI:29101"/>
        <dbReference type="ChEBI" id="CHEBI:29747"/>
    </reaction>
</comment>
<protein>
    <recommendedName>
        <fullName evidence="4">Ileal sodium/bile acid cotransporter</fullName>
    </recommendedName>
    <alternativeName>
        <fullName evidence="18">Apical sodium-dependent bile acid transporter</fullName>
    </alternativeName>
    <alternativeName>
        <fullName evidence="20">Ileal Na(+)/bile acid cotransporter</fullName>
    </alternativeName>
    <alternativeName>
        <fullName evidence="16">Ileal sodium-dependent bile acid transporter</fullName>
    </alternativeName>
    <alternativeName>
        <fullName evidence="19">Na(+)-dependent ileal bile acid transporter</fullName>
    </alternativeName>
    <alternativeName>
        <fullName evidence="17">Solute carrier family 10 member 2</fullName>
    </alternativeName>
</protein>
<accession>A0A8C4QNV0</accession>
<name>A0A8C4QNV0_EPTBU</name>
<evidence type="ECO:0000256" key="12">
    <source>
        <dbReference type="ARBA" id="ARBA00023065"/>
    </source>
</evidence>
<comment type="similarity">
    <text evidence="2">Belongs to the bile acid:sodium symporter (BASS) (TC 2.A.28) family.</text>
</comment>
<comment type="subcellular location">
    <subcellularLocation>
        <location evidence="1">Membrane</location>
        <topology evidence="1">Multi-pass membrane protein</topology>
    </subcellularLocation>
</comment>
<evidence type="ECO:0000256" key="27">
    <source>
        <dbReference type="ARBA" id="ARBA00048013"/>
    </source>
</evidence>
<evidence type="ECO:0000256" key="3">
    <source>
        <dbReference type="ARBA" id="ARBA00011407"/>
    </source>
</evidence>
<dbReference type="Proteomes" id="UP000694388">
    <property type="component" value="Unplaced"/>
</dbReference>
<keyword evidence="10" id="KW-0915">Sodium</keyword>
<evidence type="ECO:0000256" key="17">
    <source>
        <dbReference type="ARBA" id="ARBA00031381"/>
    </source>
</evidence>
<dbReference type="GO" id="GO:0016324">
    <property type="term" value="C:apical plasma membrane"/>
    <property type="evidence" value="ECO:0007669"/>
    <property type="project" value="TreeGrafter"/>
</dbReference>
<keyword evidence="9 31" id="KW-1133">Transmembrane helix</keyword>
<dbReference type="OMA" id="WGNGLRM"/>
<evidence type="ECO:0000256" key="15">
    <source>
        <dbReference type="ARBA" id="ARBA00023201"/>
    </source>
</evidence>
<keyword evidence="11" id="KW-0445">Lipid transport</keyword>
<evidence type="ECO:0000256" key="22">
    <source>
        <dbReference type="ARBA" id="ARBA00034231"/>
    </source>
</evidence>
<dbReference type="Gene3D" id="1.20.1530.20">
    <property type="match status" value="1"/>
</dbReference>
<dbReference type="Ensembl" id="ENSEBUT00000018913.1">
    <property type="protein sequence ID" value="ENSEBUP00000018337.1"/>
    <property type="gene ID" value="ENSEBUG00000011448.1"/>
</dbReference>
<evidence type="ECO:0000256" key="2">
    <source>
        <dbReference type="ARBA" id="ARBA00006528"/>
    </source>
</evidence>
<evidence type="ECO:0000256" key="18">
    <source>
        <dbReference type="ARBA" id="ARBA00032438"/>
    </source>
</evidence>
<evidence type="ECO:0000256" key="25">
    <source>
        <dbReference type="ARBA" id="ARBA00047596"/>
    </source>
</evidence>
<feature type="transmembrane region" description="Helical" evidence="31">
    <location>
        <begin position="304"/>
        <end position="324"/>
    </location>
</feature>
<dbReference type="PANTHER" id="PTHR10361">
    <property type="entry name" value="SODIUM-BILE ACID COTRANSPORTER"/>
    <property type="match status" value="1"/>
</dbReference>
<evidence type="ECO:0000313" key="33">
    <source>
        <dbReference type="Proteomes" id="UP000694388"/>
    </source>
</evidence>
<keyword evidence="5" id="KW-0813">Transport</keyword>
<comment type="catalytic activity">
    <reaction evidence="30">
        <text>tauronorcholate(out) + 2 Na(+)(out) = tauronorcholate(in) + 2 Na(+)(in)</text>
        <dbReference type="Rhea" id="RHEA:71915"/>
        <dbReference type="ChEBI" id="CHEBI:29101"/>
        <dbReference type="ChEBI" id="CHEBI:191405"/>
    </reaction>
</comment>
<evidence type="ECO:0000256" key="4">
    <source>
        <dbReference type="ARBA" id="ARBA00013351"/>
    </source>
</evidence>
<comment type="catalytic activity">
    <reaction evidence="27">
        <text>tauro-beta-muricholate(out) + 2 Na(+)(out) = tauro-beta-muricholate(in) + 2 Na(+)(in)</text>
        <dbReference type="Rhea" id="RHEA:72179"/>
        <dbReference type="ChEBI" id="CHEBI:29101"/>
        <dbReference type="ChEBI" id="CHEBI:133064"/>
    </reaction>
</comment>
<evidence type="ECO:0000256" key="5">
    <source>
        <dbReference type="ARBA" id="ARBA00022448"/>
    </source>
</evidence>
<evidence type="ECO:0000256" key="7">
    <source>
        <dbReference type="ARBA" id="ARBA00022692"/>
    </source>
</evidence>
<keyword evidence="6" id="KW-0597">Phosphoprotein</keyword>
<sequence>MAMPIVLIESLIHPSKLGSCFANATFCNGTSCVAMYKNPNAALGKIVSTTLTVMMAFVMLSLGCNVEPIKMWKHIKKPWGVFVGFVCQFGIMPLTGYLLSAAFDIKPLQAIAVVIMGCCPGGSVSNVLSYWVDGDMDLSIGMTTCSTILAMGMMPLCLYLYTSSWTSESGVNIPFQSIGITLVSLLIPVMVGMFIKHQWPKIARIVLRIGSICGAVLIIAIAVVGGVLHQGSWASDPEMWLIGFLFPCIGYILGFVLARLVKQPWFRCRTIALETGSQNSQLCTTILQLSFTSKQLDLMFTFPLFYSIFQLGSAFLMAGAYQLYKRKYQESIVKLGVEEQDFKKEPSKVADMAWQNKVHLPAHLPDSQQCSKL</sequence>
<evidence type="ECO:0000256" key="29">
    <source>
        <dbReference type="ARBA" id="ARBA00048338"/>
    </source>
</evidence>
<dbReference type="InterPro" id="IPR002657">
    <property type="entry name" value="BilAc:Na_symport/Acr3"/>
</dbReference>
<keyword evidence="13 31" id="KW-0472">Membrane</keyword>
<feature type="transmembrane region" description="Helical" evidence="31">
    <location>
        <begin position="207"/>
        <end position="228"/>
    </location>
</feature>
<keyword evidence="14" id="KW-0325">Glycoprotein</keyword>
<evidence type="ECO:0000256" key="1">
    <source>
        <dbReference type="ARBA" id="ARBA00004141"/>
    </source>
</evidence>
<keyword evidence="12" id="KW-0406">Ion transport</keyword>
<evidence type="ECO:0000256" key="11">
    <source>
        <dbReference type="ARBA" id="ARBA00023055"/>
    </source>
</evidence>
<dbReference type="InterPro" id="IPR004710">
    <property type="entry name" value="Bilac:Na_transpt"/>
</dbReference>
<feature type="transmembrane region" description="Helical" evidence="31">
    <location>
        <begin position="240"/>
        <end position="261"/>
    </location>
</feature>
<proteinExistence type="inferred from homology"/>
<keyword evidence="8" id="KW-0769">Symport</keyword>
<evidence type="ECO:0000256" key="14">
    <source>
        <dbReference type="ARBA" id="ARBA00023180"/>
    </source>
</evidence>
<comment type="catalytic activity">
    <reaction evidence="21">
        <text>glycocholate(out) + 2 Na(+)(out) = glycocholate(in) + 2 Na(+)(in)</text>
        <dbReference type="Rhea" id="RHEA:71935"/>
        <dbReference type="ChEBI" id="CHEBI:29101"/>
        <dbReference type="ChEBI" id="CHEBI:29746"/>
    </reaction>
</comment>
<keyword evidence="33" id="KW-1185">Reference proteome</keyword>
<dbReference type="GO" id="GO:0008508">
    <property type="term" value="F:bile acid:sodium symporter activity"/>
    <property type="evidence" value="ECO:0007669"/>
    <property type="project" value="TreeGrafter"/>
</dbReference>
<comment type="catalytic activity">
    <reaction evidence="28">
        <text>taurocholate(out) + 2 Na(+)(out) = taurocholate(in) + 2 Na(+)(in)</text>
        <dbReference type="Rhea" id="RHEA:71875"/>
        <dbReference type="ChEBI" id="CHEBI:29101"/>
        <dbReference type="ChEBI" id="CHEBI:36257"/>
    </reaction>
</comment>
<evidence type="ECO:0000256" key="23">
    <source>
        <dbReference type="ARBA" id="ARBA00046038"/>
    </source>
</evidence>
<evidence type="ECO:0000256" key="26">
    <source>
        <dbReference type="ARBA" id="ARBA00047743"/>
    </source>
</evidence>
<dbReference type="GeneTree" id="ENSGT00950000182808"/>
<dbReference type="NCBIfam" id="TIGR00841">
    <property type="entry name" value="bass"/>
    <property type="match status" value="1"/>
</dbReference>
<dbReference type="PANTHER" id="PTHR10361:SF19">
    <property type="entry name" value="ILEAL SODIUM_BILE ACID COTRANSPORTER"/>
    <property type="match status" value="1"/>
</dbReference>
<comment type="subunit">
    <text evidence="3">Monomer and homodimer.</text>
</comment>
<comment type="catalytic activity">
    <reaction evidence="29">
        <text>taurochenodeoxycholate(out) + 2 Na(+)(out) = taurochenodeoxycholate(in) + 2 Na(+)(in)</text>
        <dbReference type="Rhea" id="RHEA:71923"/>
        <dbReference type="ChEBI" id="CHEBI:9407"/>
        <dbReference type="ChEBI" id="CHEBI:29101"/>
    </reaction>
</comment>
<evidence type="ECO:0000256" key="19">
    <source>
        <dbReference type="ARBA" id="ARBA00033014"/>
    </source>
</evidence>
<feature type="transmembrane region" description="Helical" evidence="31">
    <location>
        <begin position="111"/>
        <end position="131"/>
    </location>
</feature>
<comment type="catalytic activity">
    <reaction evidence="26">
        <text>taurodeoxycholate(out) + 2 Na(+)(out) = taurodeoxycholate(in) + 2 Na(+)(in)</text>
        <dbReference type="Rhea" id="RHEA:72087"/>
        <dbReference type="ChEBI" id="CHEBI:29101"/>
        <dbReference type="ChEBI" id="CHEBI:36261"/>
    </reaction>
</comment>
<feature type="transmembrane region" description="Helical" evidence="31">
    <location>
        <begin position="46"/>
        <end position="66"/>
    </location>
</feature>
<feature type="transmembrane region" description="Helical" evidence="31">
    <location>
        <begin position="138"/>
        <end position="161"/>
    </location>
</feature>